<dbReference type="VEuPathDB" id="FungiDB:PHYBLDRAFT_142772"/>
<evidence type="ECO:0000313" key="5">
    <source>
        <dbReference type="Proteomes" id="UP000077315"/>
    </source>
</evidence>
<dbReference type="CDD" id="cd09917">
    <property type="entry name" value="F-box_SF"/>
    <property type="match status" value="1"/>
</dbReference>
<dbReference type="Gene3D" id="2.120.10.80">
    <property type="entry name" value="Kelch-type beta propeller"/>
    <property type="match status" value="1"/>
</dbReference>
<feature type="compositionally biased region" description="Polar residues" evidence="3">
    <location>
        <begin position="486"/>
        <end position="495"/>
    </location>
</feature>
<evidence type="ECO:0000256" key="3">
    <source>
        <dbReference type="SAM" id="MobiDB-lite"/>
    </source>
</evidence>
<dbReference type="RefSeq" id="XP_018293817.1">
    <property type="nucleotide sequence ID" value="XM_018430867.1"/>
</dbReference>
<dbReference type="InterPro" id="IPR015915">
    <property type="entry name" value="Kelch-typ_b-propeller"/>
</dbReference>
<protein>
    <recommendedName>
        <fullName evidence="6">F-box domain-containing protein</fullName>
    </recommendedName>
</protein>
<dbReference type="SUPFAM" id="SSF117281">
    <property type="entry name" value="Kelch motif"/>
    <property type="match status" value="1"/>
</dbReference>
<dbReference type="PANTHER" id="PTHR46093:SF18">
    <property type="entry name" value="FIBRONECTIN TYPE-III DOMAIN-CONTAINING PROTEIN"/>
    <property type="match status" value="1"/>
</dbReference>
<dbReference type="Pfam" id="PF24681">
    <property type="entry name" value="Kelch_KLHDC2_KLHL20_DRC7"/>
    <property type="match status" value="1"/>
</dbReference>
<dbReference type="STRING" id="763407.A0A162PTA3"/>
<evidence type="ECO:0000256" key="2">
    <source>
        <dbReference type="ARBA" id="ARBA00022737"/>
    </source>
</evidence>
<dbReference type="EMBL" id="KV440976">
    <property type="protein sequence ID" value="OAD75777.1"/>
    <property type="molecule type" value="Genomic_DNA"/>
</dbReference>
<dbReference type="InParanoid" id="A0A162PTA3"/>
<evidence type="ECO:0008006" key="6">
    <source>
        <dbReference type="Google" id="ProtNLM"/>
    </source>
</evidence>
<name>A0A162PTA3_PHYB8</name>
<feature type="compositionally biased region" description="Polar residues" evidence="3">
    <location>
        <begin position="604"/>
        <end position="628"/>
    </location>
</feature>
<dbReference type="GeneID" id="28991773"/>
<proteinExistence type="predicted"/>
<keyword evidence="1" id="KW-0880">Kelch repeat</keyword>
<dbReference type="InterPro" id="IPR036047">
    <property type="entry name" value="F-box-like_dom_sf"/>
</dbReference>
<dbReference type="OrthoDB" id="10250130at2759"/>
<reference evidence="5" key="1">
    <citation type="submission" date="2015-06" db="EMBL/GenBank/DDBJ databases">
        <title>Expansion of signal transduction pathways in fungi by whole-genome duplication.</title>
        <authorList>
            <consortium name="DOE Joint Genome Institute"/>
            <person name="Corrochano L.M."/>
            <person name="Kuo A."/>
            <person name="Marcet-Houben M."/>
            <person name="Polaino S."/>
            <person name="Salamov A."/>
            <person name="Villalobos J.M."/>
            <person name="Alvarez M.I."/>
            <person name="Avalos J."/>
            <person name="Benito E.P."/>
            <person name="Benoit I."/>
            <person name="Burger G."/>
            <person name="Camino L.P."/>
            <person name="Canovas D."/>
            <person name="Cerda-Olmedo E."/>
            <person name="Cheng J.-F."/>
            <person name="Dominguez A."/>
            <person name="Elias M."/>
            <person name="Eslava A.P."/>
            <person name="Glaser F."/>
            <person name="Grimwood J."/>
            <person name="Gutierrez G."/>
            <person name="Heitman J."/>
            <person name="Henrissat B."/>
            <person name="Iturriaga E.A."/>
            <person name="Lang B.F."/>
            <person name="Lavin J.L."/>
            <person name="Lee S."/>
            <person name="Li W."/>
            <person name="Lindquist E."/>
            <person name="Lopez-Garcia S."/>
            <person name="Luque E.M."/>
            <person name="Marcos A.T."/>
            <person name="Martin J."/>
            <person name="McCluskey K."/>
            <person name="Medina H.R."/>
            <person name="Miralles-Duran A."/>
            <person name="Miyazaki A."/>
            <person name="Munoz-Torres E."/>
            <person name="Oguiza J.A."/>
            <person name="Ohm R."/>
            <person name="Olmedo M."/>
            <person name="Orejas M."/>
            <person name="Ortiz-Castellanos L."/>
            <person name="Pisabarro A.G."/>
            <person name="Rodriguez-Romero J."/>
            <person name="Ruiz-Herrera J."/>
            <person name="Ruiz-Vazquez R."/>
            <person name="Sanz C."/>
            <person name="Schackwitz W."/>
            <person name="Schmutz J."/>
            <person name="Shahriari M."/>
            <person name="Shelest E."/>
            <person name="Silva-Franco F."/>
            <person name="Soanes D."/>
            <person name="Syed K."/>
            <person name="Tagua V.G."/>
            <person name="Talbot N.J."/>
            <person name="Thon M."/>
            <person name="De vries R.P."/>
            <person name="Wiebenga A."/>
            <person name="Yadav J.S."/>
            <person name="Braun E.L."/>
            <person name="Baker S."/>
            <person name="Garre V."/>
            <person name="Horwitz B."/>
            <person name="Torres-Martinez S."/>
            <person name="Idnurm A."/>
            <person name="Herrera-Estrella A."/>
            <person name="Gabaldon T."/>
            <person name="Grigoriev I.V."/>
        </authorList>
    </citation>
    <scope>NUCLEOTIDE SEQUENCE [LARGE SCALE GENOMIC DNA]</scope>
    <source>
        <strain evidence="5">NRRL 1555(-)</strain>
    </source>
</reference>
<feature type="region of interest" description="Disordered" evidence="3">
    <location>
        <begin position="63"/>
        <end position="85"/>
    </location>
</feature>
<dbReference type="PANTHER" id="PTHR46093">
    <property type="entry name" value="ACYL-COA-BINDING DOMAIN-CONTAINING PROTEIN 5"/>
    <property type="match status" value="1"/>
</dbReference>
<feature type="compositionally biased region" description="Polar residues" evidence="3">
    <location>
        <begin position="74"/>
        <end position="83"/>
    </location>
</feature>
<feature type="region of interest" description="Disordered" evidence="3">
    <location>
        <begin position="486"/>
        <end position="505"/>
    </location>
</feature>
<sequence length="655" mass="74203">MRFLHQPPIHRLGLDVLQLIIRKIDPYSLSALSQTNRFFNALVQCELSLRSVTWRHPPSLTITSNEPVIDSPSHHNTSTQSSSEPEELCLSMTPPVYHMRCMARVGTKVFMPFMTPDPVCYVFDLITLNWEPIPRKIVYSCCSQSTDKYQPFITAVAAIGSKIYMFGGRQVQSSTLSNSMYVLDTNTFVLQKLHCRGNSPQPRFDHSFDTLYNRYLVVFGGLCLDSSGENDLYIFDTKTDMWIEPGCQGQIPSPRYGHASVMVGDELYIFGGTQVEADGNIVYDMLYKLDCKTWIWSKFDHPEAQRYRRKMYRNSQDISDADYLPANMDRQISFSLEKDCVIETTGNPPRERLQCSLLYISNKLMLFGGQTIRQNREDTNVLHAYSICSVDIFDIRHRHWSKKYTKLIGIADNIYPQDVCCFSVQDICDPRLPGQRLLVLGQQREFDSPTASSGTGFSGSLGGSIYESDSSRHSSCIYGQETSGLNTQNSAGGTQDSEDCSNESEYTFDPTCGSGSVCTWSSNSAGLGPPIAHHRCNERFLRSPCRQPLGQGGLRLNLSHNYRDSRPIADYDGILNNNNNLEYNPDFQEIHWDFSDHSAPATPTPTQYEQPNSFDQGTSQPFSYNTSNEKQEKDDKHYTSTFMCMTLTINEQAIF</sequence>
<feature type="region of interest" description="Disordered" evidence="3">
    <location>
        <begin position="595"/>
        <end position="634"/>
    </location>
</feature>
<evidence type="ECO:0000256" key="1">
    <source>
        <dbReference type="ARBA" id="ARBA00022441"/>
    </source>
</evidence>
<organism evidence="4 5">
    <name type="scientific">Phycomyces blakesleeanus (strain ATCC 8743b / DSM 1359 / FGSC 10004 / NBRC 33097 / NRRL 1555)</name>
    <dbReference type="NCBI Taxonomy" id="763407"/>
    <lineage>
        <taxon>Eukaryota</taxon>
        <taxon>Fungi</taxon>
        <taxon>Fungi incertae sedis</taxon>
        <taxon>Mucoromycota</taxon>
        <taxon>Mucoromycotina</taxon>
        <taxon>Mucoromycetes</taxon>
        <taxon>Mucorales</taxon>
        <taxon>Phycomycetaceae</taxon>
        <taxon>Phycomyces</taxon>
    </lineage>
</organism>
<keyword evidence="2" id="KW-0677">Repeat</keyword>
<dbReference type="AlphaFoldDB" id="A0A162PTA3"/>
<gene>
    <name evidence="4" type="ORF">PHYBLDRAFT_142772</name>
</gene>
<evidence type="ECO:0000313" key="4">
    <source>
        <dbReference type="EMBL" id="OAD75777.1"/>
    </source>
</evidence>
<dbReference type="Proteomes" id="UP000077315">
    <property type="component" value="Unassembled WGS sequence"/>
</dbReference>
<keyword evidence="5" id="KW-1185">Reference proteome</keyword>
<dbReference type="SUPFAM" id="SSF81383">
    <property type="entry name" value="F-box domain"/>
    <property type="match status" value="1"/>
</dbReference>
<accession>A0A162PTA3</accession>